<comment type="caution">
    <text evidence="1">The sequence shown here is derived from an EMBL/GenBank/DDBJ whole genome shotgun (WGS) entry which is preliminary data.</text>
</comment>
<dbReference type="Proteomes" id="UP001600165">
    <property type="component" value="Unassembled WGS sequence"/>
</dbReference>
<reference evidence="1 2" key="1">
    <citation type="submission" date="2024-10" db="EMBL/GenBank/DDBJ databases">
        <authorList>
            <person name="Ratan Roy A."/>
            <person name="Morales Sandoval P.H."/>
            <person name="De Los Santos Villalobos S."/>
            <person name="Chakraborty S."/>
            <person name="Mukherjee J."/>
        </authorList>
    </citation>
    <scope>NUCLEOTIDE SEQUENCE [LARGE SCALE GENOMIC DNA]</scope>
    <source>
        <strain evidence="1 2">S1</strain>
    </source>
</reference>
<evidence type="ECO:0000313" key="1">
    <source>
        <dbReference type="EMBL" id="MFE4108356.1"/>
    </source>
</evidence>
<evidence type="ECO:0000313" key="2">
    <source>
        <dbReference type="Proteomes" id="UP001600165"/>
    </source>
</evidence>
<protein>
    <submittedName>
        <fullName evidence="1">Uncharacterized protein</fullName>
    </submittedName>
</protein>
<dbReference type="RefSeq" id="WP_377967987.1">
    <property type="nucleotide sequence ID" value="NZ_JBHZOL010000105.1"/>
</dbReference>
<accession>A0ABW6IJF0</accession>
<organism evidence="1 2">
    <name type="scientific">Almyronema epifaneia S1</name>
    <dbReference type="NCBI Taxonomy" id="2991925"/>
    <lineage>
        <taxon>Bacteria</taxon>
        <taxon>Bacillati</taxon>
        <taxon>Cyanobacteriota</taxon>
        <taxon>Cyanophyceae</taxon>
        <taxon>Nodosilineales</taxon>
        <taxon>Nodosilineaceae</taxon>
        <taxon>Almyronema</taxon>
        <taxon>Almyronema epifaneia</taxon>
    </lineage>
</organism>
<gene>
    <name evidence="1" type="ORF">ACFVKH_18900</name>
</gene>
<proteinExistence type="predicted"/>
<dbReference type="EMBL" id="JBHZOL010000105">
    <property type="protein sequence ID" value="MFE4108356.1"/>
    <property type="molecule type" value="Genomic_DNA"/>
</dbReference>
<sequence>MGIKSDRWRLISIVSWLRTKDFVPVFLCDRTTKAVIGRSLLLVNSYQT</sequence>
<keyword evidence="2" id="KW-1185">Reference proteome</keyword>
<name>A0ABW6IJF0_9CYAN</name>